<sequence length="67" mass="7428">MLCFLSQNGLWTAYQQFIDNLRQTVPSLNGALAGNPIQTMGQFTSPCRIISGISKCTTFDNTIHPHE</sequence>
<evidence type="ECO:0000313" key="2">
    <source>
        <dbReference type="Proteomes" id="UP000825933"/>
    </source>
</evidence>
<reference evidence="2" key="1">
    <citation type="journal article" date="2022" name="Microbiol. Resour. Announc.">
        <title>Draft Genome Sequence of a Methanogenic Archaeon from West Spitsbergen Permafrost.</title>
        <authorList>
            <person name="Trubitsyn V."/>
            <person name="Rivkina E."/>
            <person name="Shcherbakova V."/>
        </authorList>
    </citation>
    <scope>NUCLEOTIDE SEQUENCE [LARGE SCALE GENOMIC DNA]</scope>
    <source>
        <strain evidence="2">VT</strain>
    </source>
</reference>
<name>A0A8T5UZZ4_9EURY</name>
<comment type="caution">
    <text evidence="1">The sequence shown here is derived from an EMBL/GenBank/DDBJ whole genome shotgun (WGS) entry which is preliminary data.</text>
</comment>
<protein>
    <submittedName>
        <fullName evidence="1">Uncharacterized protein</fullName>
    </submittedName>
</protein>
<accession>A0A8T5UZZ4</accession>
<dbReference type="EMBL" id="JAIOUQ010000014">
    <property type="protein sequence ID" value="MBZ2166760.1"/>
    <property type="molecule type" value="Genomic_DNA"/>
</dbReference>
<dbReference type="AlphaFoldDB" id="A0A8T5UZZ4"/>
<keyword evidence="2" id="KW-1185">Reference proteome</keyword>
<gene>
    <name evidence="1" type="ORF">K8N75_12005</name>
</gene>
<dbReference type="Proteomes" id="UP000825933">
    <property type="component" value="Unassembled WGS sequence"/>
</dbReference>
<dbReference type="RefSeq" id="WP_223792296.1">
    <property type="nucleotide sequence ID" value="NZ_JAIOUQ010000014.1"/>
</dbReference>
<evidence type="ECO:0000313" key="1">
    <source>
        <dbReference type="EMBL" id="MBZ2166760.1"/>
    </source>
</evidence>
<proteinExistence type="predicted"/>
<organism evidence="1 2">
    <name type="scientific">Methanobacterium spitsbergense</name>
    <dbReference type="NCBI Taxonomy" id="2874285"/>
    <lineage>
        <taxon>Archaea</taxon>
        <taxon>Methanobacteriati</taxon>
        <taxon>Methanobacteriota</taxon>
        <taxon>Methanomada group</taxon>
        <taxon>Methanobacteria</taxon>
        <taxon>Methanobacteriales</taxon>
        <taxon>Methanobacteriaceae</taxon>
        <taxon>Methanobacterium</taxon>
    </lineage>
</organism>